<evidence type="ECO:0000313" key="1">
    <source>
        <dbReference type="EMBL" id="KAF7394736.1"/>
    </source>
</evidence>
<evidence type="ECO:0000313" key="2">
    <source>
        <dbReference type="Proteomes" id="UP000614350"/>
    </source>
</evidence>
<dbReference type="AlphaFoldDB" id="A0A834JW61"/>
<keyword evidence="2" id="KW-1185">Reference proteome</keyword>
<proteinExistence type="predicted"/>
<dbReference type="EMBL" id="JACSEA010000008">
    <property type="protein sequence ID" value="KAF7394736.1"/>
    <property type="molecule type" value="Genomic_DNA"/>
</dbReference>
<gene>
    <name evidence="1" type="ORF">HZH66_007910</name>
</gene>
<accession>A0A834JW61</accession>
<sequence>MLTITGSIRIFRAREGQQHPVRFFYERVGKALSRIVGFGVEQPKNASGNSRYKSLPVERPKLEENISKVPSSWMEPNIRKIFL</sequence>
<name>A0A834JW61_VESVU</name>
<reference evidence="1" key="1">
    <citation type="journal article" date="2020" name="G3 (Bethesda)">
        <title>High-Quality Assemblies for Three Invasive Social Wasps from the &lt;i&gt;Vespula&lt;/i&gt; Genus.</title>
        <authorList>
            <person name="Harrop T.W.R."/>
            <person name="Guhlin J."/>
            <person name="McLaughlin G.M."/>
            <person name="Permina E."/>
            <person name="Stockwell P."/>
            <person name="Gilligan J."/>
            <person name="Le Lec M.F."/>
            <person name="Gruber M.A.M."/>
            <person name="Quinn O."/>
            <person name="Lovegrove M."/>
            <person name="Duncan E.J."/>
            <person name="Remnant E.J."/>
            <person name="Van Eeckhoven J."/>
            <person name="Graham B."/>
            <person name="Knapp R.A."/>
            <person name="Langford K.W."/>
            <person name="Kronenberg Z."/>
            <person name="Press M.O."/>
            <person name="Eacker S.M."/>
            <person name="Wilson-Rankin E.E."/>
            <person name="Purcell J."/>
            <person name="Lester P.J."/>
            <person name="Dearden P.K."/>
        </authorList>
    </citation>
    <scope>NUCLEOTIDE SEQUENCE</scope>
    <source>
        <strain evidence="1">Marl-1</strain>
    </source>
</reference>
<dbReference type="Proteomes" id="UP000614350">
    <property type="component" value="Unassembled WGS sequence"/>
</dbReference>
<comment type="caution">
    <text evidence="1">The sequence shown here is derived from an EMBL/GenBank/DDBJ whole genome shotgun (WGS) entry which is preliminary data.</text>
</comment>
<organism evidence="1 2">
    <name type="scientific">Vespula vulgaris</name>
    <name type="common">Yellow jacket</name>
    <name type="synonym">Wasp</name>
    <dbReference type="NCBI Taxonomy" id="7454"/>
    <lineage>
        <taxon>Eukaryota</taxon>
        <taxon>Metazoa</taxon>
        <taxon>Ecdysozoa</taxon>
        <taxon>Arthropoda</taxon>
        <taxon>Hexapoda</taxon>
        <taxon>Insecta</taxon>
        <taxon>Pterygota</taxon>
        <taxon>Neoptera</taxon>
        <taxon>Endopterygota</taxon>
        <taxon>Hymenoptera</taxon>
        <taxon>Apocrita</taxon>
        <taxon>Aculeata</taxon>
        <taxon>Vespoidea</taxon>
        <taxon>Vespidae</taxon>
        <taxon>Vespinae</taxon>
        <taxon>Vespula</taxon>
    </lineage>
</organism>
<protein>
    <submittedName>
        <fullName evidence="1">Uncharacterized protein</fullName>
    </submittedName>
</protein>